<dbReference type="AlphaFoldDB" id="A0A1A8T682"/>
<dbReference type="EMBL" id="FLOB01000001">
    <property type="protein sequence ID" value="SBS27153.1"/>
    <property type="molecule type" value="Genomic_DNA"/>
</dbReference>
<dbReference type="PANTHER" id="PTHR38040">
    <property type="entry name" value="UBIQUINONE BIOSYNTHESIS ACCESSORY FACTOR UBIK"/>
    <property type="match status" value="1"/>
</dbReference>
<dbReference type="InterPro" id="IPR007475">
    <property type="entry name" value="UbiK"/>
</dbReference>
<dbReference type="STRING" id="1792290.MSP8886_00826"/>
<dbReference type="RefSeq" id="WP_083200785.1">
    <property type="nucleotide sequence ID" value="NZ_FLOB01000001.1"/>
</dbReference>
<keyword evidence="1" id="KW-0831">Ubiquinone biosynthesis</keyword>
<organism evidence="3 4">
    <name type="scientific">Marinomonas spartinae</name>
    <dbReference type="NCBI Taxonomy" id="1792290"/>
    <lineage>
        <taxon>Bacteria</taxon>
        <taxon>Pseudomonadati</taxon>
        <taxon>Pseudomonadota</taxon>
        <taxon>Gammaproteobacteria</taxon>
        <taxon>Oceanospirillales</taxon>
        <taxon>Oceanospirillaceae</taxon>
        <taxon>Marinomonas</taxon>
    </lineage>
</organism>
<dbReference type="UniPathway" id="UPA00232"/>
<feature type="region of interest" description="Disordered" evidence="2">
    <location>
        <begin position="75"/>
        <end position="131"/>
    </location>
</feature>
<dbReference type="OrthoDB" id="5297354at2"/>
<accession>A0A1A8T682</accession>
<dbReference type="PANTHER" id="PTHR38040:SF1">
    <property type="entry name" value="UBIQUINONE BIOSYNTHESIS ACCESSORY FACTOR UBIK"/>
    <property type="match status" value="1"/>
</dbReference>
<dbReference type="HAMAP" id="MF_02216">
    <property type="entry name" value="UbiK"/>
    <property type="match status" value="1"/>
</dbReference>
<dbReference type="Proteomes" id="UP000092544">
    <property type="component" value="Unassembled WGS sequence"/>
</dbReference>
<comment type="similarity">
    <text evidence="1">Belongs to the UbiK family.</text>
</comment>
<gene>
    <name evidence="1" type="primary">ubiK</name>
    <name evidence="3" type="ORF">MSP8886_00826</name>
</gene>
<feature type="compositionally biased region" description="Basic and acidic residues" evidence="2">
    <location>
        <begin position="112"/>
        <end position="131"/>
    </location>
</feature>
<keyword evidence="1" id="KW-0963">Cytoplasm</keyword>
<feature type="compositionally biased region" description="Basic and acidic residues" evidence="2">
    <location>
        <begin position="75"/>
        <end position="89"/>
    </location>
</feature>
<reference evidence="3 4" key="1">
    <citation type="submission" date="2016-06" db="EMBL/GenBank/DDBJ databases">
        <authorList>
            <person name="Kjaerup R.B."/>
            <person name="Dalgaard T.S."/>
            <person name="Juul-Madsen H.R."/>
        </authorList>
    </citation>
    <scope>NUCLEOTIDE SEQUENCE [LARGE SCALE GENOMIC DNA]</scope>
    <source>
        <strain evidence="3 4">CECT 8886</strain>
    </source>
</reference>
<evidence type="ECO:0000256" key="2">
    <source>
        <dbReference type="SAM" id="MobiDB-lite"/>
    </source>
</evidence>
<comment type="function">
    <text evidence="1">Required for efficient ubiquinone (coenzyme Q) biosynthesis. UbiK is probably an accessory factor of Ubi enzymes and facilitates ubiquinone biosynthesis by acting as an assembly factor, a targeting factor, or both.</text>
</comment>
<evidence type="ECO:0000313" key="4">
    <source>
        <dbReference type="Proteomes" id="UP000092544"/>
    </source>
</evidence>
<proteinExistence type="inferred from homology"/>
<dbReference type="Pfam" id="PF04380">
    <property type="entry name" value="BMFP"/>
    <property type="match status" value="1"/>
</dbReference>
<comment type="pathway">
    <text evidence="1">Cofactor biosynthesis; ubiquinone biosynthesis.</text>
</comment>
<comment type="subcellular location">
    <subcellularLocation>
        <location evidence="1">Cytoplasm</location>
    </subcellularLocation>
</comment>
<feature type="compositionally biased region" description="Basic residues" evidence="2">
    <location>
        <begin position="91"/>
        <end position="102"/>
    </location>
</feature>
<protein>
    <recommendedName>
        <fullName evidence="1">Ubiquinone biosynthesis accessory factor UbiK</fullName>
    </recommendedName>
</protein>
<sequence length="131" mass="14639">MIDQFIKQLGNGLEQAAETLGKLPKEEIRAQLDQVARNTLKKMDLVTREDFELQSAMLAKYRERLVALESRIEELEKAGNAPAKKEPAKRTPTKRAPAKKAAPKTETAQEESTDKADTNKADTDKTDTKDV</sequence>
<dbReference type="GO" id="GO:0005829">
    <property type="term" value="C:cytosol"/>
    <property type="evidence" value="ECO:0007669"/>
    <property type="project" value="TreeGrafter"/>
</dbReference>
<evidence type="ECO:0000256" key="1">
    <source>
        <dbReference type="HAMAP-Rule" id="MF_02216"/>
    </source>
</evidence>
<evidence type="ECO:0000313" key="3">
    <source>
        <dbReference type="EMBL" id="SBS27153.1"/>
    </source>
</evidence>
<keyword evidence="4" id="KW-1185">Reference proteome</keyword>
<name>A0A1A8T682_9GAMM</name>
<dbReference type="GO" id="GO:0006744">
    <property type="term" value="P:ubiquinone biosynthetic process"/>
    <property type="evidence" value="ECO:0007669"/>
    <property type="project" value="UniProtKB-UniRule"/>
</dbReference>